<dbReference type="InterPro" id="IPR046787">
    <property type="entry name" value="DnaT_2"/>
</dbReference>
<name>Q3ABJ5_CARHZ</name>
<sequence length="160" mass="17819">MALSYVDLTEAEEYFAGKLFADEWHNVDSKTKEKALIEATKRINRLQFKGIKANPTQLLEFPRAYPSIGTQNNNKGLSFGFSIGYVYEDTINENVKAATCEEALALLKYGNSARTKAQEQNVVRVSFGDVSEEYKASLKLLSKEALELLKPYLAGAVAIK</sequence>
<gene>
    <name evidence="2" type="ordered locus">CHY_1669</name>
</gene>
<feature type="domain" description="Putative DnaT-like" evidence="1">
    <location>
        <begin position="4"/>
        <end position="153"/>
    </location>
</feature>
<evidence type="ECO:0000313" key="2">
    <source>
        <dbReference type="EMBL" id="ABB14820.1"/>
    </source>
</evidence>
<dbReference type="HOGENOM" id="CLU_1567790_0_0_9"/>
<dbReference type="KEGG" id="chy:CHY_1669"/>
<dbReference type="AlphaFoldDB" id="Q3ABJ5"/>
<proteinExistence type="predicted"/>
<accession>Q3ABJ5</accession>
<reference evidence="2 3" key="1">
    <citation type="journal article" date="2005" name="PLoS Genet.">
        <title>Life in hot carbon monoxide: the complete genome sequence of Carboxydothermus hydrogenoformans Z-2901.</title>
        <authorList>
            <person name="Wu M."/>
            <person name="Ren Q."/>
            <person name="Durkin A.S."/>
            <person name="Daugherty S.C."/>
            <person name="Brinkac L.M."/>
            <person name="Dodson R.J."/>
            <person name="Madupu R."/>
            <person name="Sullivan S.A."/>
            <person name="Kolonay J.F."/>
            <person name="Haft D.H."/>
            <person name="Nelson W.C."/>
            <person name="Tallon L.J."/>
            <person name="Jones K.M."/>
            <person name="Ulrich L.E."/>
            <person name="Gonzalez J.M."/>
            <person name="Zhulin I.B."/>
            <person name="Robb F.T."/>
            <person name="Eisen J.A."/>
        </authorList>
    </citation>
    <scope>NUCLEOTIDE SEQUENCE [LARGE SCALE GENOMIC DNA]</scope>
    <source>
        <strain evidence="3">ATCC BAA-161 / DSM 6008 / Z-2901</strain>
    </source>
</reference>
<evidence type="ECO:0000313" key="3">
    <source>
        <dbReference type="Proteomes" id="UP000002706"/>
    </source>
</evidence>
<dbReference type="RefSeq" id="WP_011344564.1">
    <property type="nucleotide sequence ID" value="NC_007503.1"/>
</dbReference>
<dbReference type="STRING" id="246194.CHY_1669"/>
<dbReference type="InParanoid" id="Q3ABJ5"/>
<keyword evidence="3" id="KW-1185">Reference proteome</keyword>
<organism evidence="2 3">
    <name type="scientific">Carboxydothermus hydrogenoformans (strain ATCC BAA-161 / DSM 6008 / Z-2901)</name>
    <dbReference type="NCBI Taxonomy" id="246194"/>
    <lineage>
        <taxon>Bacteria</taxon>
        <taxon>Bacillati</taxon>
        <taxon>Bacillota</taxon>
        <taxon>Clostridia</taxon>
        <taxon>Thermoanaerobacterales</taxon>
        <taxon>Thermoanaerobacteraceae</taxon>
        <taxon>Carboxydothermus</taxon>
    </lineage>
</organism>
<dbReference type="OrthoDB" id="1727286at2"/>
<dbReference type="Pfam" id="PF20557">
    <property type="entry name" value="DnaT_2"/>
    <property type="match status" value="1"/>
</dbReference>
<protein>
    <recommendedName>
        <fullName evidence="1">Putative DnaT-like domain-containing protein</fullName>
    </recommendedName>
</protein>
<dbReference type="Proteomes" id="UP000002706">
    <property type="component" value="Chromosome"/>
</dbReference>
<dbReference type="EMBL" id="CP000141">
    <property type="protein sequence ID" value="ABB14820.1"/>
    <property type="molecule type" value="Genomic_DNA"/>
</dbReference>
<evidence type="ECO:0000259" key="1">
    <source>
        <dbReference type="Pfam" id="PF20557"/>
    </source>
</evidence>
<dbReference type="eggNOG" id="ENOG5032IUN">
    <property type="taxonomic scope" value="Bacteria"/>
</dbReference>